<keyword evidence="1" id="KW-0805">Transcription regulation</keyword>
<dbReference type="GO" id="GO:0003700">
    <property type="term" value="F:DNA-binding transcription factor activity"/>
    <property type="evidence" value="ECO:0007669"/>
    <property type="project" value="TreeGrafter"/>
</dbReference>
<keyword evidence="3" id="KW-0804">Transcription</keyword>
<evidence type="ECO:0000256" key="4">
    <source>
        <dbReference type="PROSITE-ProRule" id="PRU00335"/>
    </source>
</evidence>
<evidence type="ECO:0000313" key="7">
    <source>
        <dbReference type="EMBL" id="GEB97815.1"/>
    </source>
</evidence>
<dbReference type="Pfam" id="PF00440">
    <property type="entry name" value="TetR_N"/>
    <property type="match status" value="1"/>
</dbReference>
<dbReference type="EMBL" id="BJNB01000017">
    <property type="protein sequence ID" value="GEB97815.1"/>
    <property type="molecule type" value="Genomic_DNA"/>
</dbReference>
<sequence>MVPRISKKTTALEAALEIMEKDGVSAVTYDSLAQATGMSKSGLIYHFPTRHDLLVDCHRYCAARWEEELVDIAGAPASALDLRQRQRALVISMGKNDPVIELLMSIHSQQHPDYSAPWDEVDSRWMPDPGAESDGDEDFARIAITVLSTGLWVHDHITSRNLSAHNRELLTRRILDYIDSGGASPLI</sequence>
<organism evidence="6 8">
    <name type="scientific">Corynebacterium flavescens</name>
    <dbReference type="NCBI Taxonomy" id="28028"/>
    <lineage>
        <taxon>Bacteria</taxon>
        <taxon>Bacillati</taxon>
        <taxon>Actinomycetota</taxon>
        <taxon>Actinomycetes</taxon>
        <taxon>Mycobacteriales</taxon>
        <taxon>Corynebacteriaceae</taxon>
        <taxon>Corynebacterium</taxon>
    </lineage>
</organism>
<proteinExistence type="predicted"/>
<dbReference type="AlphaFoldDB" id="A0A1L7CP36"/>
<dbReference type="Proteomes" id="UP000185479">
    <property type="component" value="Chromosome"/>
</dbReference>
<name>A0A1L7CP36_CORFL</name>
<dbReference type="PANTHER" id="PTHR30055:SF234">
    <property type="entry name" value="HTH-TYPE TRANSCRIPTIONAL REGULATOR BETI"/>
    <property type="match status" value="1"/>
</dbReference>
<evidence type="ECO:0000256" key="2">
    <source>
        <dbReference type="ARBA" id="ARBA00023125"/>
    </source>
</evidence>
<dbReference type="RefSeq" id="WP_232315922.1">
    <property type="nucleotide sequence ID" value="NZ_BJNB01000017.1"/>
</dbReference>
<feature type="domain" description="HTH tetR-type" evidence="5">
    <location>
        <begin position="5"/>
        <end position="65"/>
    </location>
</feature>
<dbReference type="Gene3D" id="1.10.357.10">
    <property type="entry name" value="Tetracycline Repressor, domain 2"/>
    <property type="match status" value="1"/>
</dbReference>
<gene>
    <name evidence="7" type="ORF">CFL01nite_13100</name>
    <name evidence="6" type="ORF">CFLV_10850</name>
</gene>
<dbReference type="STRING" id="28028.CFLV_10850"/>
<dbReference type="PRINTS" id="PR00455">
    <property type="entry name" value="HTHTETR"/>
</dbReference>
<reference evidence="7 9" key="2">
    <citation type="submission" date="2019-06" db="EMBL/GenBank/DDBJ databases">
        <title>Whole genome shotgun sequence of Corynebacterium flavescens NBRC 14136.</title>
        <authorList>
            <person name="Hosoyama A."/>
            <person name="Uohara A."/>
            <person name="Ohji S."/>
            <person name="Ichikawa N."/>
        </authorList>
    </citation>
    <scope>NUCLEOTIDE SEQUENCE [LARGE SCALE GENOMIC DNA]</scope>
    <source>
        <strain evidence="7 9">NBRC 14136</strain>
    </source>
</reference>
<dbReference type="PROSITE" id="PS50977">
    <property type="entry name" value="HTH_TETR_2"/>
    <property type="match status" value="1"/>
</dbReference>
<dbReference type="GO" id="GO:0000976">
    <property type="term" value="F:transcription cis-regulatory region binding"/>
    <property type="evidence" value="ECO:0007669"/>
    <property type="project" value="TreeGrafter"/>
</dbReference>
<evidence type="ECO:0000256" key="1">
    <source>
        <dbReference type="ARBA" id="ARBA00023015"/>
    </source>
</evidence>
<dbReference type="PANTHER" id="PTHR30055">
    <property type="entry name" value="HTH-TYPE TRANSCRIPTIONAL REGULATOR RUTR"/>
    <property type="match status" value="1"/>
</dbReference>
<evidence type="ECO:0000313" key="9">
    <source>
        <dbReference type="Proteomes" id="UP000315353"/>
    </source>
</evidence>
<dbReference type="Proteomes" id="UP000315353">
    <property type="component" value="Unassembled WGS sequence"/>
</dbReference>
<dbReference type="SUPFAM" id="SSF48498">
    <property type="entry name" value="Tetracyclin repressor-like, C-terminal domain"/>
    <property type="match status" value="1"/>
</dbReference>
<dbReference type="EMBL" id="CP009246">
    <property type="protein sequence ID" value="APT87603.1"/>
    <property type="molecule type" value="Genomic_DNA"/>
</dbReference>
<keyword evidence="2 4" id="KW-0238">DNA-binding</keyword>
<dbReference type="InterPro" id="IPR050109">
    <property type="entry name" value="HTH-type_TetR-like_transc_reg"/>
</dbReference>
<evidence type="ECO:0000313" key="8">
    <source>
        <dbReference type="Proteomes" id="UP000185479"/>
    </source>
</evidence>
<evidence type="ECO:0000259" key="5">
    <source>
        <dbReference type="PROSITE" id="PS50977"/>
    </source>
</evidence>
<dbReference type="GeneID" id="82881178"/>
<evidence type="ECO:0000256" key="3">
    <source>
        <dbReference type="ARBA" id="ARBA00023163"/>
    </source>
</evidence>
<evidence type="ECO:0000313" key="6">
    <source>
        <dbReference type="EMBL" id="APT87603.1"/>
    </source>
</evidence>
<dbReference type="KEGG" id="cfc:CFLV_10850"/>
<dbReference type="InterPro" id="IPR041479">
    <property type="entry name" value="TetR_CgmR_C"/>
</dbReference>
<protein>
    <submittedName>
        <fullName evidence="6 7">Transcriptional regulator</fullName>
    </submittedName>
</protein>
<dbReference type="InterPro" id="IPR001647">
    <property type="entry name" value="HTH_TetR"/>
</dbReference>
<keyword evidence="8" id="KW-1185">Reference proteome</keyword>
<dbReference type="Pfam" id="PF17937">
    <property type="entry name" value="TetR_C_28"/>
    <property type="match status" value="1"/>
</dbReference>
<reference evidence="6 8" key="1">
    <citation type="submission" date="2014-08" db="EMBL/GenBank/DDBJ databases">
        <title>Complete genome sequence of Corynebacterium flavescens OJ8(T)(=DSM 20296(T)), isolated from cheese.</title>
        <authorList>
            <person name="Ruckert C."/>
            <person name="Albersmeier A."/>
            <person name="Winkler A."/>
            <person name="Kalinowski J."/>
        </authorList>
    </citation>
    <scope>NUCLEOTIDE SEQUENCE [LARGE SCALE GENOMIC DNA]</scope>
    <source>
        <strain evidence="6 8">OJ8</strain>
    </source>
</reference>
<accession>A0A1L7CP36</accession>
<dbReference type="InterPro" id="IPR009057">
    <property type="entry name" value="Homeodomain-like_sf"/>
</dbReference>
<feature type="DNA-binding region" description="H-T-H motif" evidence="4">
    <location>
        <begin position="28"/>
        <end position="47"/>
    </location>
</feature>
<dbReference type="InterPro" id="IPR036271">
    <property type="entry name" value="Tet_transcr_reg_TetR-rel_C_sf"/>
</dbReference>
<dbReference type="SUPFAM" id="SSF46689">
    <property type="entry name" value="Homeodomain-like"/>
    <property type="match status" value="1"/>
</dbReference>